<dbReference type="Gene3D" id="1.10.10.10">
    <property type="entry name" value="Winged helix-like DNA-binding domain superfamily/Winged helix DNA-binding domain"/>
    <property type="match status" value="1"/>
</dbReference>
<keyword evidence="1" id="KW-0805">Transcription regulation</keyword>
<dbReference type="InterPro" id="IPR011711">
    <property type="entry name" value="GntR_C"/>
</dbReference>
<dbReference type="PROSITE" id="PS50949">
    <property type="entry name" value="HTH_GNTR"/>
    <property type="match status" value="1"/>
</dbReference>
<dbReference type="InterPro" id="IPR000524">
    <property type="entry name" value="Tscrpt_reg_HTH_GntR"/>
</dbReference>
<dbReference type="Pfam" id="PF07729">
    <property type="entry name" value="FCD"/>
    <property type="match status" value="1"/>
</dbReference>
<dbReference type="InterPro" id="IPR036390">
    <property type="entry name" value="WH_DNA-bd_sf"/>
</dbReference>
<dbReference type="Gene3D" id="1.20.120.530">
    <property type="entry name" value="GntR ligand-binding domain-like"/>
    <property type="match status" value="1"/>
</dbReference>
<reference evidence="5" key="1">
    <citation type="submission" date="2022-05" db="EMBL/GenBank/DDBJ databases">
        <title>Genomic analysis of Brachybacterium sp. CBA3104.</title>
        <authorList>
            <person name="Roh S.W."/>
            <person name="Kim Y.B."/>
            <person name="Kim Y."/>
        </authorList>
    </citation>
    <scope>NUCLEOTIDE SEQUENCE</scope>
    <source>
        <strain evidence="5">CBA3104</strain>
    </source>
</reference>
<evidence type="ECO:0000256" key="2">
    <source>
        <dbReference type="ARBA" id="ARBA00023125"/>
    </source>
</evidence>
<evidence type="ECO:0000313" key="5">
    <source>
        <dbReference type="EMBL" id="UQN28747.1"/>
    </source>
</evidence>
<keyword evidence="2" id="KW-0238">DNA-binding</keyword>
<dbReference type="RefSeq" id="WP_249477866.1">
    <property type="nucleotide sequence ID" value="NZ_CP097218.1"/>
</dbReference>
<dbReference type="SMART" id="SM00345">
    <property type="entry name" value="HTH_GNTR"/>
    <property type="match status" value="1"/>
</dbReference>
<dbReference type="InterPro" id="IPR036388">
    <property type="entry name" value="WH-like_DNA-bd_sf"/>
</dbReference>
<accession>A0ABY4N4P9</accession>
<evidence type="ECO:0000313" key="6">
    <source>
        <dbReference type="Proteomes" id="UP001055868"/>
    </source>
</evidence>
<dbReference type="SMART" id="SM00895">
    <property type="entry name" value="FCD"/>
    <property type="match status" value="1"/>
</dbReference>
<evidence type="ECO:0000259" key="4">
    <source>
        <dbReference type="PROSITE" id="PS50949"/>
    </source>
</evidence>
<keyword evidence="6" id="KW-1185">Reference proteome</keyword>
<name>A0ABY4N4P9_9MICO</name>
<dbReference type="SUPFAM" id="SSF48008">
    <property type="entry name" value="GntR ligand-binding domain-like"/>
    <property type="match status" value="1"/>
</dbReference>
<dbReference type="Proteomes" id="UP001055868">
    <property type="component" value="Chromosome"/>
</dbReference>
<dbReference type="PANTHER" id="PTHR43537:SF5">
    <property type="entry name" value="UXU OPERON TRANSCRIPTIONAL REGULATOR"/>
    <property type="match status" value="1"/>
</dbReference>
<evidence type="ECO:0000256" key="1">
    <source>
        <dbReference type="ARBA" id="ARBA00023015"/>
    </source>
</evidence>
<feature type="domain" description="HTH gntR-type" evidence="4">
    <location>
        <begin position="4"/>
        <end position="70"/>
    </location>
</feature>
<dbReference type="Pfam" id="PF00392">
    <property type="entry name" value="GntR"/>
    <property type="match status" value="1"/>
</dbReference>
<dbReference type="EMBL" id="CP097218">
    <property type="protein sequence ID" value="UQN28747.1"/>
    <property type="molecule type" value="Genomic_DNA"/>
</dbReference>
<proteinExistence type="predicted"/>
<keyword evidence="3" id="KW-0804">Transcription</keyword>
<sequence>MAARNDRESVFTTLRSEILEGELAPGAPLRETALASRFEVSRTPVRDALSRLEQAGLAVRAARGLAVRGVDPQVLLQAHDARIPLEEQIAGDAAVHRTVQDVLRLEALLDRDHALEDYDPAELARRDLAAHRALWTAAQNPVLSELLEALAVHLAPGASALLEVQGRWEDSLASRTEMLRAIGDRDAAAARAIARSRHEADREARLQLLREATIAEAARTEDEPRN</sequence>
<evidence type="ECO:0000256" key="3">
    <source>
        <dbReference type="ARBA" id="ARBA00023163"/>
    </source>
</evidence>
<dbReference type="InterPro" id="IPR008920">
    <property type="entry name" value="TF_FadR/GntR_C"/>
</dbReference>
<dbReference type="SUPFAM" id="SSF46785">
    <property type="entry name" value="Winged helix' DNA-binding domain"/>
    <property type="match status" value="1"/>
</dbReference>
<protein>
    <submittedName>
        <fullName evidence="5">GntR family transcriptional regulator</fullName>
    </submittedName>
</protein>
<gene>
    <name evidence="5" type="ORF">M4486_14110</name>
</gene>
<organism evidence="5 6">
    <name type="scientific">Brachybacterium kimchii</name>
    <dbReference type="NCBI Taxonomy" id="2942909"/>
    <lineage>
        <taxon>Bacteria</taxon>
        <taxon>Bacillati</taxon>
        <taxon>Actinomycetota</taxon>
        <taxon>Actinomycetes</taxon>
        <taxon>Micrococcales</taxon>
        <taxon>Dermabacteraceae</taxon>
        <taxon>Brachybacterium</taxon>
    </lineage>
</organism>
<dbReference type="PANTHER" id="PTHR43537">
    <property type="entry name" value="TRANSCRIPTIONAL REGULATOR, GNTR FAMILY"/>
    <property type="match status" value="1"/>
</dbReference>